<dbReference type="InterPro" id="IPR036179">
    <property type="entry name" value="Ig-like_dom_sf"/>
</dbReference>
<dbReference type="InterPro" id="IPR013106">
    <property type="entry name" value="Ig_V-set"/>
</dbReference>
<dbReference type="PROSITE" id="PS50835">
    <property type="entry name" value="IG_LIKE"/>
    <property type="match status" value="2"/>
</dbReference>
<evidence type="ECO:0000256" key="2">
    <source>
        <dbReference type="SAM" id="SignalP"/>
    </source>
</evidence>
<dbReference type="SMART" id="SM00408">
    <property type="entry name" value="IGc2"/>
    <property type="match status" value="1"/>
</dbReference>
<dbReference type="GO" id="GO:0050808">
    <property type="term" value="P:synapse organization"/>
    <property type="evidence" value="ECO:0007669"/>
    <property type="project" value="TreeGrafter"/>
</dbReference>
<protein>
    <recommendedName>
        <fullName evidence="3">Ig-like domain-containing protein</fullName>
    </recommendedName>
</protein>
<dbReference type="InterPro" id="IPR003599">
    <property type="entry name" value="Ig_sub"/>
</dbReference>
<feature type="region of interest" description="Disordered" evidence="1">
    <location>
        <begin position="203"/>
        <end position="260"/>
    </location>
</feature>
<dbReference type="GO" id="GO:0032589">
    <property type="term" value="C:neuron projection membrane"/>
    <property type="evidence" value="ECO:0007669"/>
    <property type="project" value="TreeGrafter"/>
</dbReference>
<dbReference type="SMART" id="SM00406">
    <property type="entry name" value="IGv"/>
    <property type="match status" value="1"/>
</dbReference>
<dbReference type="Pfam" id="PF07686">
    <property type="entry name" value="V-set"/>
    <property type="match status" value="1"/>
</dbReference>
<keyword evidence="5" id="KW-1185">Reference proteome</keyword>
<dbReference type="EMBL" id="JAXCGZ010006163">
    <property type="protein sequence ID" value="KAK7080044.1"/>
    <property type="molecule type" value="Genomic_DNA"/>
</dbReference>
<dbReference type="InterPro" id="IPR003598">
    <property type="entry name" value="Ig_sub2"/>
</dbReference>
<evidence type="ECO:0000313" key="5">
    <source>
        <dbReference type="Proteomes" id="UP001381693"/>
    </source>
</evidence>
<keyword evidence="2" id="KW-0732">Signal</keyword>
<reference evidence="4 5" key="1">
    <citation type="submission" date="2023-11" db="EMBL/GenBank/DDBJ databases">
        <title>Halocaridina rubra genome assembly.</title>
        <authorList>
            <person name="Smith C."/>
        </authorList>
    </citation>
    <scope>NUCLEOTIDE SEQUENCE [LARGE SCALE GENOMIC DNA]</scope>
    <source>
        <strain evidence="4">EP-1</strain>
        <tissue evidence="4">Whole</tissue>
    </source>
</reference>
<evidence type="ECO:0000313" key="4">
    <source>
        <dbReference type="EMBL" id="KAK7080044.1"/>
    </source>
</evidence>
<sequence length="352" mass="38185">MYRRITVFVLLTLTLAKDVQDTEELPAHKRQSVQYSTLVGPSFVEASLHAAAFAPLGKTAHLTCSVKNLHNYTVSWVRARDIHLLTAGETTYTSDKRFVSVNPGRGDKWMLRIHHIRPSDAGIYLCQVSVSPPISTPVHLQVTEARAKVTPGRDVYLKAGSRVVLVCEVSGCPYPALPSWYKGHELQDGIDIVEGHLQTSTAGSTFDHSISVSPTNLPSTIRNENYRSSQQSTTVDDEKTAVDSSSELMTSPDTMTSSSSGISIELPVVTATLTRPKASAKHSGVYTCTNTCTDPVNITLHVLTGDEETAAMQHPSGSSPGPSGLDRESKRKFIFCLALSLFTAVSTSTFFT</sequence>
<evidence type="ECO:0000259" key="3">
    <source>
        <dbReference type="PROSITE" id="PS50835"/>
    </source>
</evidence>
<feature type="domain" description="Ig-like" evidence="3">
    <location>
        <begin position="145"/>
        <end position="299"/>
    </location>
</feature>
<dbReference type="SUPFAM" id="SSF48726">
    <property type="entry name" value="Immunoglobulin"/>
    <property type="match status" value="2"/>
</dbReference>
<feature type="compositionally biased region" description="Low complexity" evidence="1">
    <location>
        <begin position="250"/>
        <end position="260"/>
    </location>
</feature>
<dbReference type="PANTHER" id="PTHR23279">
    <property type="entry name" value="DEFECTIVE PROBOSCIS EXTENSION RESPONSE DPR -RELATED"/>
    <property type="match status" value="1"/>
</dbReference>
<comment type="caution">
    <text evidence="4">The sequence shown here is derived from an EMBL/GenBank/DDBJ whole genome shotgun (WGS) entry which is preliminary data.</text>
</comment>
<proteinExistence type="predicted"/>
<dbReference type="InterPro" id="IPR007110">
    <property type="entry name" value="Ig-like_dom"/>
</dbReference>
<feature type="signal peptide" evidence="2">
    <location>
        <begin position="1"/>
        <end position="16"/>
    </location>
</feature>
<feature type="compositionally biased region" description="Polar residues" evidence="1">
    <location>
        <begin position="203"/>
        <end position="234"/>
    </location>
</feature>
<evidence type="ECO:0000256" key="1">
    <source>
        <dbReference type="SAM" id="MobiDB-lite"/>
    </source>
</evidence>
<feature type="domain" description="Ig-like" evidence="3">
    <location>
        <begin position="41"/>
        <end position="143"/>
    </location>
</feature>
<organism evidence="4 5">
    <name type="scientific">Halocaridina rubra</name>
    <name type="common">Hawaiian red shrimp</name>
    <dbReference type="NCBI Taxonomy" id="373956"/>
    <lineage>
        <taxon>Eukaryota</taxon>
        <taxon>Metazoa</taxon>
        <taxon>Ecdysozoa</taxon>
        <taxon>Arthropoda</taxon>
        <taxon>Crustacea</taxon>
        <taxon>Multicrustacea</taxon>
        <taxon>Malacostraca</taxon>
        <taxon>Eumalacostraca</taxon>
        <taxon>Eucarida</taxon>
        <taxon>Decapoda</taxon>
        <taxon>Pleocyemata</taxon>
        <taxon>Caridea</taxon>
        <taxon>Atyoidea</taxon>
        <taxon>Atyidae</taxon>
        <taxon>Halocaridina</taxon>
    </lineage>
</organism>
<dbReference type="InterPro" id="IPR013783">
    <property type="entry name" value="Ig-like_fold"/>
</dbReference>
<name>A0AAN8XKS4_HALRR</name>
<accession>A0AAN8XKS4</accession>
<dbReference type="SMART" id="SM00409">
    <property type="entry name" value="IG"/>
    <property type="match status" value="2"/>
</dbReference>
<dbReference type="InterPro" id="IPR037448">
    <property type="entry name" value="Zig-8"/>
</dbReference>
<feature type="chain" id="PRO_5042935393" description="Ig-like domain-containing protein" evidence="2">
    <location>
        <begin position="17"/>
        <end position="352"/>
    </location>
</feature>
<dbReference type="CDD" id="cd00099">
    <property type="entry name" value="IgV"/>
    <property type="match status" value="1"/>
</dbReference>
<dbReference type="Gene3D" id="2.60.40.10">
    <property type="entry name" value="Immunoglobulins"/>
    <property type="match status" value="2"/>
</dbReference>
<dbReference type="Proteomes" id="UP001381693">
    <property type="component" value="Unassembled WGS sequence"/>
</dbReference>
<gene>
    <name evidence="4" type="ORF">SK128_014486</name>
</gene>
<dbReference type="PANTHER" id="PTHR23279:SF3">
    <property type="entry name" value="DEFECTIVE PROBOSCIS EXTENSION RESPONSE 18"/>
    <property type="match status" value="1"/>
</dbReference>
<dbReference type="AlphaFoldDB" id="A0AAN8XKS4"/>